<dbReference type="Pfam" id="PF01476">
    <property type="entry name" value="LysM"/>
    <property type="match status" value="2"/>
</dbReference>
<dbReference type="EMBL" id="MSZS01000004">
    <property type="protein sequence ID" value="PKX93786.1"/>
    <property type="molecule type" value="Genomic_DNA"/>
</dbReference>
<organism evidence="6 7">
    <name type="scientific">Aspergillus novofumigatus (strain IBT 16806)</name>
    <dbReference type="NCBI Taxonomy" id="1392255"/>
    <lineage>
        <taxon>Eukaryota</taxon>
        <taxon>Fungi</taxon>
        <taxon>Dikarya</taxon>
        <taxon>Ascomycota</taxon>
        <taxon>Pezizomycotina</taxon>
        <taxon>Eurotiomycetes</taxon>
        <taxon>Eurotiomycetidae</taxon>
        <taxon>Eurotiales</taxon>
        <taxon>Aspergillaceae</taxon>
        <taxon>Aspergillus</taxon>
        <taxon>Aspergillus subgen. Fumigati</taxon>
    </lineage>
</organism>
<dbReference type="Proteomes" id="UP000234474">
    <property type="component" value="Unassembled WGS sequence"/>
</dbReference>
<comment type="caution">
    <text evidence="6">The sequence shown here is derived from an EMBL/GenBank/DDBJ whole genome shotgun (WGS) entry which is preliminary data.</text>
</comment>
<keyword evidence="1" id="KW-0147">Chitin-binding</keyword>
<dbReference type="GeneID" id="36529648"/>
<dbReference type="OMA" id="NCWAIAN"/>
<accession>A0A2I1C876</accession>
<sequence>MGLTLILIAQILLLGAANSAVVKRWPSSVSPTGPTHPSVAKNCGYWVNNVAKNDQCADLEGYFDISREELVNWNPSLKESCRLQSGHSYCVAASDLTVRSADSAEEASRMDMATVVEAADLPSPTQGGLAANCNAFYKVKTGDSCWSIINDFGNFSIYDFYRWNPSVGHSCEALYPDYYVCIGVQEEEPPVATPTNPPGPVLSGTPANCNKYHKVMSGDNCWAIANQYGISVDQFYSWNPAVKPTSCQSLLPDYYVCVGVAGINPVRHTHPTADTTTNTTTAAVSVSRSANATTHPFQAAQNPALGIAGVRDSWGRPIPLRASLRYDNSNHPGSQQCLVIFHASPMLGFGYSLGCGIVQCLLSFQ</sequence>
<dbReference type="CDD" id="cd00118">
    <property type="entry name" value="LysM"/>
    <property type="match status" value="2"/>
</dbReference>
<evidence type="ECO:0000313" key="6">
    <source>
        <dbReference type="EMBL" id="PKX93786.1"/>
    </source>
</evidence>
<dbReference type="GO" id="GO:0008061">
    <property type="term" value="F:chitin binding"/>
    <property type="evidence" value="ECO:0007669"/>
    <property type="project" value="UniProtKB-KW"/>
</dbReference>
<dbReference type="PANTHER" id="PTHR34997:SF2">
    <property type="entry name" value="LYSM DOMAIN-CONTAINING PROTEIN-RELATED"/>
    <property type="match status" value="1"/>
</dbReference>
<evidence type="ECO:0000256" key="1">
    <source>
        <dbReference type="ARBA" id="ARBA00022669"/>
    </source>
</evidence>
<keyword evidence="3" id="KW-0843">Virulence</keyword>
<dbReference type="InterPro" id="IPR036779">
    <property type="entry name" value="LysM_dom_sf"/>
</dbReference>
<dbReference type="InterPro" id="IPR052210">
    <property type="entry name" value="LysM1-like"/>
</dbReference>
<gene>
    <name evidence="6" type="ORF">P174DRAFT_370185</name>
</gene>
<dbReference type="VEuPathDB" id="FungiDB:P174DRAFT_370185"/>
<dbReference type="SUPFAM" id="SSF54106">
    <property type="entry name" value="LysM domain"/>
    <property type="match status" value="2"/>
</dbReference>
<evidence type="ECO:0000256" key="3">
    <source>
        <dbReference type="ARBA" id="ARBA00023026"/>
    </source>
</evidence>
<dbReference type="RefSeq" id="XP_024682381.1">
    <property type="nucleotide sequence ID" value="XM_024822322.1"/>
</dbReference>
<feature type="chain" id="PRO_5014152973" evidence="4">
    <location>
        <begin position="20"/>
        <end position="365"/>
    </location>
</feature>
<feature type="domain" description="LysM" evidence="5">
    <location>
        <begin position="135"/>
        <end position="182"/>
    </location>
</feature>
<dbReference type="PANTHER" id="PTHR34997">
    <property type="entry name" value="AM15"/>
    <property type="match status" value="1"/>
</dbReference>
<protein>
    <submittedName>
        <fullName evidence="6">LysM domain protein</fullName>
    </submittedName>
</protein>
<keyword evidence="2 4" id="KW-0732">Signal</keyword>
<feature type="domain" description="LysM" evidence="5">
    <location>
        <begin position="211"/>
        <end position="258"/>
    </location>
</feature>
<proteinExistence type="predicted"/>
<dbReference type="SMART" id="SM00257">
    <property type="entry name" value="LysM"/>
    <property type="match status" value="2"/>
</dbReference>
<evidence type="ECO:0000313" key="7">
    <source>
        <dbReference type="Proteomes" id="UP000234474"/>
    </source>
</evidence>
<dbReference type="InterPro" id="IPR018392">
    <property type="entry name" value="LysM"/>
</dbReference>
<evidence type="ECO:0000256" key="2">
    <source>
        <dbReference type="ARBA" id="ARBA00022729"/>
    </source>
</evidence>
<evidence type="ECO:0000256" key="4">
    <source>
        <dbReference type="SAM" id="SignalP"/>
    </source>
</evidence>
<keyword evidence="7" id="KW-1185">Reference proteome</keyword>
<dbReference type="OrthoDB" id="5985073at2759"/>
<dbReference type="Gene3D" id="3.10.350.10">
    <property type="entry name" value="LysM domain"/>
    <property type="match status" value="3"/>
</dbReference>
<name>A0A2I1C876_ASPN1</name>
<dbReference type="STRING" id="1392255.A0A2I1C876"/>
<evidence type="ECO:0000259" key="5">
    <source>
        <dbReference type="PROSITE" id="PS51782"/>
    </source>
</evidence>
<dbReference type="AlphaFoldDB" id="A0A2I1C876"/>
<feature type="signal peptide" evidence="4">
    <location>
        <begin position="1"/>
        <end position="19"/>
    </location>
</feature>
<reference evidence="7" key="1">
    <citation type="journal article" date="2018" name="Proc. Natl. Acad. Sci. U.S.A.">
        <title>Linking secondary metabolites to gene clusters through genome sequencing of six diverse Aspergillus species.</title>
        <authorList>
            <person name="Kaerboelling I."/>
            <person name="Vesth T.C."/>
            <person name="Frisvad J.C."/>
            <person name="Nybo J.L."/>
            <person name="Theobald S."/>
            <person name="Kuo A."/>
            <person name="Bowyer P."/>
            <person name="Matsuda Y."/>
            <person name="Mondo S."/>
            <person name="Lyhne E.K."/>
            <person name="Kogle M.E."/>
            <person name="Clum A."/>
            <person name="Lipzen A."/>
            <person name="Salamov A."/>
            <person name="Ngan C.Y."/>
            <person name="Daum C."/>
            <person name="Chiniquy J."/>
            <person name="Barry K."/>
            <person name="LaButti K."/>
            <person name="Haridas S."/>
            <person name="Simmons B.A."/>
            <person name="Magnuson J.K."/>
            <person name="Mortensen U.H."/>
            <person name="Larsen T.O."/>
            <person name="Grigoriev I.V."/>
            <person name="Baker S.E."/>
            <person name="Andersen M.R."/>
        </authorList>
    </citation>
    <scope>NUCLEOTIDE SEQUENCE [LARGE SCALE GENOMIC DNA]</scope>
    <source>
        <strain evidence="7">IBT 16806</strain>
    </source>
</reference>
<dbReference type="PROSITE" id="PS51782">
    <property type="entry name" value="LYSM"/>
    <property type="match status" value="2"/>
</dbReference>